<protein>
    <submittedName>
        <fullName evidence="1">Uncharacterized protein</fullName>
    </submittedName>
</protein>
<reference evidence="1" key="2">
    <citation type="submission" date="2021-04" db="EMBL/GenBank/DDBJ databases">
        <authorList>
            <person name="Gilroy R."/>
        </authorList>
    </citation>
    <scope>NUCLEOTIDE SEQUENCE</scope>
    <source>
        <strain evidence="1">ChiGjej6B6-14162</strain>
    </source>
</reference>
<evidence type="ECO:0000313" key="2">
    <source>
        <dbReference type="Proteomes" id="UP000886740"/>
    </source>
</evidence>
<gene>
    <name evidence="1" type="ORF">H9977_04390</name>
</gene>
<sequence>LPPPSAAYKEEHERNFLRSVFRQYKEGYPLDRLFPSRVYRSLQERGVIHHSRAEKLYAISLFKNYRPTSRLYMPEEARQAIINSKAMAWLLKREFDAMTELRFNDEEARMAA</sequence>
<proteinExistence type="predicted"/>
<dbReference type="Proteomes" id="UP000886740">
    <property type="component" value="Unassembled WGS sequence"/>
</dbReference>
<organism evidence="1 2">
    <name type="scientific">Candidatus Parabacteroides intestinipullorum</name>
    <dbReference type="NCBI Taxonomy" id="2838723"/>
    <lineage>
        <taxon>Bacteria</taxon>
        <taxon>Pseudomonadati</taxon>
        <taxon>Bacteroidota</taxon>
        <taxon>Bacteroidia</taxon>
        <taxon>Bacteroidales</taxon>
        <taxon>Tannerellaceae</taxon>
        <taxon>Parabacteroides</taxon>
    </lineage>
</organism>
<feature type="non-terminal residue" evidence="1">
    <location>
        <position position="1"/>
    </location>
</feature>
<dbReference type="EMBL" id="DXEL01000034">
    <property type="protein sequence ID" value="HIX74262.1"/>
    <property type="molecule type" value="Genomic_DNA"/>
</dbReference>
<dbReference type="AlphaFoldDB" id="A0A9D2BG65"/>
<evidence type="ECO:0000313" key="1">
    <source>
        <dbReference type="EMBL" id="HIX74262.1"/>
    </source>
</evidence>
<name>A0A9D2BG65_9BACT</name>
<accession>A0A9D2BG65</accession>
<comment type="caution">
    <text evidence="1">The sequence shown here is derived from an EMBL/GenBank/DDBJ whole genome shotgun (WGS) entry which is preliminary data.</text>
</comment>
<reference evidence="1" key="1">
    <citation type="journal article" date="2021" name="PeerJ">
        <title>Extensive microbial diversity within the chicken gut microbiome revealed by metagenomics and culture.</title>
        <authorList>
            <person name="Gilroy R."/>
            <person name="Ravi A."/>
            <person name="Getino M."/>
            <person name="Pursley I."/>
            <person name="Horton D.L."/>
            <person name="Alikhan N.F."/>
            <person name="Baker D."/>
            <person name="Gharbi K."/>
            <person name="Hall N."/>
            <person name="Watson M."/>
            <person name="Adriaenssens E.M."/>
            <person name="Foster-Nyarko E."/>
            <person name="Jarju S."/>
            <person name="Secka A."/>
            <person name="Antonio M."/>
            <person name="Oren A."/>
            <person name="Chaudhuri R.R."/>
            <person name="La Ragione R."/>
            <person name="Hildebrand F."/>
            <person name="Pallen M.J."/>
        </authorList>
    </citation>
    <scope>NUCLEOTIDE SEQUENCE</scope>
    <source>
        <strain evidence="1">ChiGjej6B6-14162</strain>
    </source>
</reference>